<dbReference type="Gene3D" id="3.50.50.60">
    <property type="entry name" value="FAD/NAD(P)-binding domain"/>
    <property type="match status" value="2"/>
</dbReference>
<feature type="domain" description="FAD/NAD(P)-binding" evidence="6">
    <location>
        <begin position="3"/>
        <end position="297"/>
    </location>
</feature>
<evidence type="ECO:0000259" key="6">
    <source>
        <dbReference type="Pfam" id="PF07992"/>
    </source>
</evidence>
<dbReference type="HAMAP" id="MF_01685">
    <property type="entry name" value="FENR2"/>
    <property type="match status" value="1"/>
</dbReference>
<dbReference type="PANTHER" id="PTHR48105">
    <property type="entry name" value="THIOREDOXIN REDUCTASE 1-RELATED-RELATED"/>
    <property type="match status" value="1"/>
</dbReference>
<keyword evidence="8" id="KW-1185">Reference proteome</keyword>
<comment type="catalytic activity">
    <reaction evidence="5">
        <text>2 reduced [2Fe-2S]-[ferredoxin] + NADP(+) + H(+) = 2 oxidized [2Fe-2S]-[ferredoxin] + NADPH</text>
        <dbReference type="Rhea" id="RHEA:20125"/>
        <dbReference type="Rhea" id="RHEA-COMP:10000"/>
        <dbReference type="Rhea" id="RHEA-COMP:10001"/>
        <dbReference type="ChEBI" id="CHEBI:15378"/>
        <dbReference type="ChEBI" id="CHEBI:33737"/>
        <dbReference type="ChEBI" id="CHEBI:33738"/>
        <dbReference type="ChEBI" id="CHEBI:57783"/>
        <dbReference type="ChEBI" id="CHEBI:58349"/>
        <dbReference type="EC" id="1.18.1.2"/>
    </reaction>
</comment>
<dbReference type="Proteomes" id="UP000063919">
    <property type="component" value="Chromosome"/>
</dbReference>
<dbReference type="InterPro" id="IPR022890">
    <property type="entry name" value="Fd--NADP_Rdtase_type_2"/>
</dbReference>
<gene>
    <name evidence="7" type="primary">trxB</name>
    <name evidence="7" type="ORF">SCANT_v1c01640</name>
</gene>
<dbReference type="Pfam" id="PF07992">
    <property type="entry name" value="Pyr_redox_2"/>
    <property type="match status" value="1"/>
</dbReference>
<evidence type="ECO:0000256" key="5">
    <source>
        <dbReference type="HAMAP-Rule" id="MF_01685"/>
    </source>
</evidence>
<feature type="binding site" evidence="5">
    <location>
        <position position="288"/>
    </location>
    <ligand>
        <name>FAD</name>
        <dbReference type="ChEBI" id="CHEBI:57692"/>
    </ligand>
</feature>
<sequence length="327" mass="37460">MVKDILIIGCGSAGLYAWKMAADLKLTGDIVESKDTYGGQVTTYYPEKYIYNFPAIPKIQAQVAMDQMYEAIKKEDNEIIAIYNTYVLEINIIKPEEIGHDNWFEVKFSNKQKRKYKRILFTDGMGLSKPIPLVEKDYDNIFYSVTNMSAFKDHNVLIFGGGDSSLDWANELSNNIAKSVTIIHRREEFRAKPVSIEEAKKNKVAFLTPYNFVNIIKEEKNNVKKIKVSNINSKDELELELDSIIVQFGQTIEKQKFENLKLNINNLNRFEVDYTMQTNVVGIYAAGDCCVYPTKVRNLVSGVYESMQAIVHIEKTLKNRKAVNNGW</sequence>
<reference evidence="7 8" key="1">
    <citation type="journal article" date="2015" name="Genome Announc.">
        <title>Complete Genome Sequence of Spiroplasma cantharicola CC-1T (DSM 21588), a Bacterium Isolated from Soldier Beetle (Cantharis carolinus).</title>
        <authorList>
            <person name="Lo W.S."/>
            <person name="Liu P.Y."/>
            <person name="Kuo C.H."/>
        </authorList>
    </citation>
    <scope>NUCLEOTIDE SEQUENCE [LARGE SCALE GENOMIC DNA]</scope>
    <source>
        <strain evidence="7 8">CC-1</strain>
    </source>
</reference>
<keyword evidence="4 5" id="KW-0560">Oxidoreductase</keyword>
<organism evidence="7 8">
    <name type="scientific">Spiroplasma cantharicola</name>
    <dbReference type="NCBI Taxonomy" id="362837"/>
    <lineage>
        <taxon>Bacteria</taxon>
        <taxon>Bacillati</taxon>
        <taxon>Mycoplasmatota</taxon>
        <taxon>Mollicutes</taxon>
        <taxon>Entomoplasmatales</taxon>
        <taxon>Spiroplasmataceae</taxon>
        <taxon>Spiroplasma</taxon>
    </lineage>
</organism>
<feature type="binding site" evidence="5">
    <location>
        <position position="45"/>
    </location>
    <ligand>
        <name>FAD</name>
        <dbReference type="ChEBI" id="CHEBI:57692"/>
    </ligand>
</feature>
<dbReference type="PRINTS" id="PR00469">
    <property type="entry name" value="PNDRDTASEII"/>
</dbReference>
<evidence type="ECO:0000313" key="7">
    <source>
        <dbReference type="EMBL" id="ALD66074.1"/>
    </source>
</evidence>
<name>A0A0M3SJ39_9MOLU</name>
<dbReference type="AlphaFoldDB" id="A0A0M3SJ39"/>
<protein>
    <recommendedName>
        <fullName evidence="5">Ferredoxin--NADP reductase</fullName>
        <shortName evidence="5">FNR</shortName>
        <shortName evidence="5">Fd-NADP(+) reductase</shortName>
        <ecNumber evidence="5">1.18.1.2</ecNumber>
    </recommendedName>
</protein>
<comment type="cofactor">
    <cofactor evidence="5">
        <name>FAD</name>
        <dbReference type="ChEBI" id="CHEBI:57692"/>
    </cofactor>
    <text evidence="5">Binds 1 FAD per subunit.</text>
</comment>
<feature type="binding site" evidence="5">
    <location>
        <position position="32"/>
    </location>
    <ligand>
        <name>FAD</name>
        <dbReference type="ChEBI" id="CHEBI:57692"/>
    </ligand>
</feature>
<proteinExistence type="inferred from homology"/>
<dbReference type="SUPFAM" id="SSF51905">
    <property type="entry name" value="FAD/NAD(P)-binding domain"/>
    <property type="match status" value="1"/>
</dbReference>
<dbReference type="PATRIC" id="fig|362837.3.peg.165"/>
<evidence type="ECO:0000256" key="4">
    <source>
        <dbReference type="ARBA" id="ARBA00023002"/>
    </source>
</evidence>
<dbReference type="STRING" id="362837.SCANT_v1c01640"/>
<feature type="binding site" evidence="5">
    <location>
        <position position="90"/>
    </location>
    <ligand>
        <name>FAD</name>
        <dbReference type="ChEBI" id="CHEBI:57692"/>
    </ligand>
</feature>
<dbReference type="InterPro" id="IPR036188">
    <property type="entry name" value="FAD/NAD-bd_sf"/>
</dbReference>
<dbReference type="GO" id="GO:0004324">
    <property type="term" value="F:ferredoxin-NADP+ reductase activity"/>
    <property type="evidence" value="ECO:0007669"/>
    <property type="project" value="UniProtKB-UniRule"/>
</dbReference>
<dbReference type="EC" id="1.18.1.2" evidence="5"/>
<feature type="binding site" evidence="5">
    <location>
        <position position="40"/>
    </location>
    <ligand>
        <name>FAD</name>
        <dbReference type="ChEBI" id="CHEBI:57692"/>
    </ligand>
</feature>
<dbReference type="PRINTS" id="PR00368">
    <property type="entry name" value="FADPNR"/>
</dbReference>
<evidence type="ECO:0000256" key="2">
    <source>
        <dbReference type="ARBA" id="ARBA00022827"/>
    </source>
</evidence>
<evidence type="ECO:0000256" key="3">
    <source>
        <dbReference type="ARBA" id="ARBA00022857"/>
    </source>
</evidence>
<keyword evidence="1 5" id="KW-0285">Flavoprotein</keyword>
<keyword evidence="2 5" id="KW-0274">FAD</keyword>
<dbReference type="EMBL" id="CP012622">
    <property type="protein sequence ID" value="ALD66074.1"/>
    <property type="molecule type" value="Genomic_DNA"/>
</dbReference>
<accession>A0A0M3SJ39</accession>
<comment type="similarity">
    <text evidence="5">Belongs to the ferredoxin--NADP reductase type 2 family.</text>
</comment>
<comment type="caution">
    <text evidence="5">Lacks conserved residue(s) required for the propagation of feature annotation.</text>
</comment>
<evidence type="ECO:0000256" key="1">
    <source>
        <dbReference type="ARBA" id="ARBA00022630"/>
    </source>
</evidence>
<dbReference type="InterPro" id="IPR023753">
    <property type="entry name" value="FAD/NAD-binding_dom"/>
</dbReference>
<comment type="subunit">
    <text evidence="5">Homodimer.</text>
</comment>
<dbReference type="InterPro" id="IPR050097">
    <property type="entry name" value="Ferredoxin-NADP_redctase_2"/>
</dbReference>
<evidence type="ECO:0000313" key="8">
    <source>
        <dbReference type="Proteomes" id="UP000063919"/>
    </source>
</evidence>
<keyword evidence="3 5" id="KW-0521">NADP</keyword>
<dbReference type="KEGG" id="scj:SCANT_v1c01640"/>
<dbReference type="GO" id="GO:0050660">
    <property type="term" value="F:flavin adenine dinucleotide binding"/>
    <property type="evidence" value="ECO:0007669"/>
    <property type="project" value="UniProtKB-UniRule"/>
</dbReference>
<dbReference type="GO" id="GO:0050661">
    <property type="term" value="F:NADP binding"/>
    <property type="evidence" value="ECO:0007669"/>
    <property type="project" value="UniProtKB-UniRule"/>
</dbReference>
<dbReference type="OrthoDB" id="9806179at2"/>
<dbReference type="RefSeq" id="WP_053945848.1">
    <property type="nucleotide sequence ID" value="NZ_CP012622.1"/>
</dbReference>